<gene>
    <name evidence="1" type="ORF">E2C01_095722</name>
</gene>
<name>A0A5B7JQK2_PORTR</name>
<accession>A0A5B7JQK2</accession>
<evidence type="ECO:0000313" key="1">
    <source>
        <dbReference type="EMBL" id="MPD00262.1"/>
    </source>
</evidence>
<dbReference type="Proteomes" id="UP000324222">
    <property type="component" value="Unassembled WGS sequence"/>
</dbReference>
<reference evidence="1 2" key="1">
    <citation type="submission" date="2019-05" db="EMBL/GenBank/DDBJ databases">
        <title>Another draft genome of Portunus trituberculatus and its Hox gene families provides insights of decapod evolution.</title>
        <authorList>
            <person name="Jeong J.-H."/>
            <person name="Song I."/>
            <person name="Kim S."/>
            <person name="Choi T."/>
            <person name="Kim D."/>
            <person name="Ryu S."/>
            <person name="Kim W."/>
        </authorList>
    </citation>
    <scope>NUCLEOTIDE SEQUENCE [LARGE SCALE GENOMIC DNA]</scope>
    <source>
        <tissue evidence="1">Muscle</tissue>
    </source>
</reference>
<proteinExistence type="predicted"/>
<dbReference type="EMBL" id="VSRR010122132">
    <property type="protein sequence ID" value="MPD00262.1"/>
    <property type="molecule type" value="Genomic_DNA"/>
</dbReference>
<sequence>MPTLVFLRPCPADLGIARGIKGASVPGVPHSPSFTHPKAYYPVRLSVTFELHFYRVLVRLIARRPVPAARRSLASISRGRNYA</sequence>
<keyword evidence="2" id="KW-1185">Reference proteome</keyword>
<organism evidence="1 2">
    <name type="scientific">Portunus trituberculatus</name>
    <name type="common">Swimming crab</name>
    <name type="synonym">Neptunus trituberculatus</name>
    <dbReference type="NCBI Taxonomy" id="210409"/>
    <lineage>
        <taxon>Eukaryota</taxon>
        <taxon>Metazoa</taxon>
        <taxon>Ecdysozoa</taxon>
        <taxon>Arthropoda</taxon>
        <taxon>Crustacea</taxon>
        <taxon>Multicrustacea</taxon>
        <taxon>Malacostraca</taxon>
        <taxon>Eumalacostraca</taxon>
        <taxon>Eucarida</taxon>
        <taxon>Decapoda</taxon>
        <taxon>Pleocyemata</taxon>
        <taxon>Brachyura</taxon>
        <taxon>Eubrachyura</taxon>
        <taxon>Portunoidea</taxon>
        <taxon>Portunidae</taxon>
        <taxon>Portuninae</taxon>
        <taxon>Portunus</taxon>
    </lineage>
</organism>
<evidence type="ECO:0000313" key="2">
    <source>
        <dbReference type="Proteomes" id="UP000324222"/>
    </source>
</evidence>
<protein>
    <submittedName>
        <fullName evidence="1">Uncharacterized protein</fullName>
    </submittedName>
</protein>
<comment type="caution">
    <text evidence="1">The sequence shown here is derived from an EMBL/GenBank/DDBJ whole genome shotgun (WGS) entry which is preliminary data.</text>
</comment>
<dbReference type="AlphaFoldDB" id="A0A5B7JQK2"/>